<keyword evidence="1" id="KW-0238">DNA-binding</keyword>
<evidence type="ECO:0000313" key="2">
    <source>
        <dbReference type="Proteomes" id="UP000826212"/>
    </source>
</evidence>
<name>A0AC61NLC3_9BACT</name>
<gene>
    <name evidence="1" type="ORF">K4L44_08495</name>
</gene>
<proteinExistence type="predicted"/>
<sequence>MSKLRCVVIDDEPIATDYICNYVNQMPQLKLVASFNSAQEAYELIQRGEVDVLFLDIQMPGLTGLDFIRTLDRKPHIILITAYSEYALDGFNLNVTDYLLKPVRFERFAQAVLKLSSLSEISFKSPTEDNMRKKDYIFLKSGYKSVKVMIDEITHVEGSKEYVTFYSEDGKKYIKNERLKNVEEQFSSFDFLRIHKSFLVNLKYVHSFYGNTIEIFDMKIPIGRAYKEDLKKWVE</sequence>
<evidence type="ECO:0000313" key="1">
    <source>
        <dbReference type="EMBL" id="QZE15855.1"/>
    </source>
</evidence>
<dbReference type="Proteomes" id="UP000826212">
    <property type="component" value="Chromosome"/>
</dbReference>
<protein>
    <submittedName>
        <fullName evidence="1">LytTR family DNA-binding domain-containing protein</fullName>
    </submittedName>
</protein>
<reference evidence="1" key="1">
    <citation type="submission" date="2021-08" db="EMBL/GenBank/DDBJ databases">
        <title>Novel anaerobic bacterium isolated from sea squirt in East Sea, Republic of Korea.</title>
        <authorList>
            <person name="Nguyen T.H."/>
            <person name="Li Z."/>
            <person name="Lee Y.-J."/>
            <person name="Ko J."/>
            <person name="Kim S.-G."/>
        </authorList>
    </citation>
    <scope>NUCLEOTIDE SEQUENCE</scope>
    <source>
        <strain evidence="1">KCTC 25031</strain>
    </source>
</reference>
<dbReference type="EMBL" id="CP081303">
    <property type="protein sequence ID" value="QZE15855.1"/>
    <property type="molecule type" value="Genomic_DNA"/>
</dbReference>
<organism evidence="1 2">
    <name type="scientific">Halosquirtibacter laminarini</name>
    <dbReference type="NCBI Taxonomy" id="3374600"/>
    <lineage>
        <taxon>Bacteria</taxon>
        <taxon>Pseudomonadati</taxon>
        <taxon>Bacteroidota</taxon>
        <taxon>Bacteroidia</taxon>
        <taxon>Marinilabiliales</taxon>
        <taxon>Prolixibacteraceae</taxon>
        <taxon>Halosquirtibacter</taxon>
    </lineage>
</organism>
<accession>A0AC61NLC3</accession>
<keyword evidence="2" id="KW-1185">Reference proteome</keyword>